<comment type="caution">
    <text evidence="1">The sequence shown here is derived from an EMBL/GenBank/DDBJ whole genome shotgun (WGS) entry which is preliminary data.</text>
</comment>
<name>A0A8H7XUG8_PSICU</name>
<accession>A0A8H7XUG8</accession>
<gene>
    <name evidence="1" type="ORF">JR316_006708</name>
</gene>
<dbReference type="AlphaFoldDB" id="A0A8H7XUG8"/>
<evidence type="ECO:0000313" key="1">
    <source>
        <dbReference type="EMBL" id="KAG5168115.1"/>
    </source>
</evidence>
<sequence length="152" mass="17491">MTTSSRQIEIFIEQKMAYRNLKMAQIAKLQRFTTSFRDGVMQAELEEDIRAEYLHELHVMELNLKRLHDALDGAFNAFFAESIDAAALARLENNLLLIERQFEVCAAIILEYLQASLIYSLEKLTSLDYHAIGNELRSLAVLRSMDLPLPEK</sequence>
<proteinExistence type="predicted"/>
<protein>
    <submittedName>
        <fullName evidence="1">Uncharacterized protein</fullName>
    </submittedName>
</protein>
<dbReference type="EMBL" id="JAFIQS010000006">
    <property type="protein sequence ID" value="KAG5168115.1"/>
    <property type="molecule type" value="Genomic_DNA"/>
</dbReference>
<organism evidence="1">
    <name type="scientific">Psilocybe cubensis</name>
    <name type="common">Psychedelic mushroom</name>
    <name type="synonym">Stropharia cubensis</name>
    <dbReference type="NCBI Taxonomy" id="181762"/>
    <lineage>
        <taxon>Eukaryota</taxon>
        <taxon>Fungi</taxon>
        <taxon>Dikarya</taxon>
        <taxon>Basidiomycota</taxon>
        <taxon>Agaricomycotina</taxon>
        <taxon>Agaricomycetes</taxon>
        <taxon>Agaricomycetidae</taxon>
        <taxon>Agaricales</taxon>
        <taxon>Agaricineae</taxon>
        <taxon>Strophariaceae</taxon>
        <taxon>Psilocybe</taxon>
    </lineage>
</organism>
<reference evidence="1" key="1">
    <citation type="submission" date="2021-02" db="EMBL/GenBank/DDBJ databases">
        <title>Psilocybe cubensis genome.</title>
        <authorList>
            <person name="Mckernan K.J."/>
            <person name="Crawford S."/>
            <person name="Trippe A."/>
            <person name="Kane L.T."/>
            <person name="Mclaughlin S."/>
        </authorList>
    </citation>
    <scope>NUCLEOTIDE SEQUENCE [LARGE SCALE GENOMIC DNA]</scope>
    <source>
        <strain evidence="1">MGC-MH-2018</strain>
    </source>
</reference>